<comment type="caution">
    <text evidence="4">The sequence shown here is derived from an EMBL/GenBank/DDBJ whole genome shotgun (WGS) entry which is preliminary data.</text>
</comment>
<dbReference type="AlphaFoldDB" id="A0A9X1JP87"/>
<dbReference type="InterPro" id="IPR002656">
    <property type="entry name" value="Acyl_transf_3_dom"/>
</dbReference>
<feature type="transmembrane region" description="Helical" evidence="2">
    <location>
        <begin position="321"/>
        <end position="341"/>
    </location>
</feature>
<evidence type="ECO:0000259" key="3">
    <source>
        <dbReference type="Pfam" id="PF01757"/>
    </source>
</evidence>
<protein>
    <submittedName>
        <fullName evidence="4">Acyltransferase family protein</fullName>
    </submittedName>
</protein>
<feature type="transmembrane region" description="Helical" evidence="2">
    <location>
        <begin position="285"/>
        <end position="309"/>
    </location>
</feature>
<proteinExistence type="predicted"/>
<feature type="compositionally biased region" description="Gly residues" evidence="1">
    <location>
        <begin position="419"/>
        <end position="428"/>
    </location>
</feature>
<dbReference type="GO" id="GO:0016747">
    <property type="term" value="F:acyltransferase activity, transferring groups other than amino-acyl groups"/>
    <property type="evidence" value="ECO:0007669"/>
    <property type="project" value="InterPro"/>
</dbReference>
<keyword evidence="2" id="KW-0812">Transmembrane</keyword>
<keyword evidence="5" id="KW-1185">Reference proteome</keyword>
<feature type="region of interest" description="Disordered" evidence="1">
    <location>
        <begin position="408"/>
        <end position="428"/>
    </location>
</feature>
<feature type="transmembrane region" description="Helical" evidence="2">
    <location>
        <begin position="148"/>
        <end position="168"/>
    </location>
</feature>
<name>A0A9X1JP87_9SPHN</name>
<feature type="domain" description="Acyltransferase 3" evidence="3">
    <location>
        <begin position="15"/>
        <end position="363"/>
    </location>
</feature>
<gene>
    <name evidence="4" type="ORF">KCG46_06275</name>
</gene>
<evidence type="ECO:0000313" key="4">
    <source>
        <dbReference type="EMBL" id="MBV7259177.1"/>
    </source>
</evidence>
<keyword evidence="2" id="KW-0472">Membrane</keyword>
<feature type="transmembrane region" description="Helical" evidence="2">
    <location>
        <begin position="347"/>
        <end position="369"/>
    </location>
</feature>
<evidence type="ECO:0000256" key="2">
    <source>
        <dbReference type="SAM" id="Phobius"/>
    </source>
</evidence>
<dbReference type="Proteomes" id="UP001138681">
    <property type="component" value="Unassembled WGS sequence"/>
</dbReference>
<feature type="transmembrane region" description="Helical" evidence="2">
    <location>
        <begin position="58"/>
        <end position="82"/>
    </location>
</feature>
<feature type="transmembrane region" description="Helical" evidence="2">
    <location>
        <begin position="230"/>
        <end position="249"/>
    </location>
</feature>
<keyword evidence="2" id="KW-1133">Transmembrane helix</keyword>
<dbReference type="PANTHER" id="PTHR36927">
    <property type="entry name" value="BLR4337 PROTEIN"/>
    <property type="match status" value="1"/>
</dbReference>
<sequence length="428" mass="47639">MQNSTQVPLARKHYHDIDGARSVLMFLSVALHAGTVYAPARPWITGNTARADFFDWLIFGFHLFVTPTFFFVGGFFAVLLLTRRAAGDFISNRLLRTAVPLVAIALTFNMIEHYLRWVDSGGAGTFLSWIGSPAFIEIWANGTWQLHLWFLVSLLPMFLLAVVIHSILPKESRLRSLAVEFSDRLAGRISGSAAFAVALLIFALVNTANYSAAALVPGSYDLIFPGFQSWYKLVSEFPFFVIGVMAALSPRLLSSLFEWRWWMPYAAAAALFFQPYPNAEQSFEIGISMLFLNQLAIWTIVLFILQFFHRFFSEGGARTRWLADCALSMYLFHHCFVYIYGQMLTGVDWHIAIEFTVLTVAAAGTVIAIHEGLVRRFAIVRLLFNGKTDIEAVKKQPGLFAAFTKGGSRKKAATQSGAVGSGGSLSPR</sequence>
<reference evidence="4" key="1">
    <citation type="submission" date="2021-04" db="EMBL/GenBank/DDBJ databases">
        <authorList>
            <person name="Pira H."/>
            <person name="Risdian C."/>
            <person name="Wink J."/>
        </authorList>
    </citation>
    <scope>NUCLEOTIDE SEQUENCE</scope>
    <source>
        <strain evidence="4">WH158</strain>
    </source>
</reference>
<feature type="transmembrane region" description="Helical" evidence="2">
    <location>
        <begin position="189"/>
        <end position="210"/>
    </location>
</feature>
<keyword evidence="4" id="KW-0012">Acyltransferase</keyword>
<accession>A0A9X1JP87</accession>
<dbReference type="Pfam" id="PF01757">
    <property type="entry name" value="Acyl_transf_3"/>
    <property type="match status" value="1"/>
</dbReference>
<dbReference type="InterPro" id="IPR050623">
    <property type="entry name" value="Glucan_succinyl_AcylTrfase"/>
</dbReference>
<evidence type="ECO:0000313" key="5">
    <source>
        <dbReference type="Proteomes" id="UP001138681"/>
    </source>
</evidence>
<feature type="transmembrane region" description="Helical" evidence="2">
    <location>
        <begin position="94"/>
        <end position="111"/>
    </location>
</feature>
<organism evidence="4 5">
    <name type="scientific">Erythrobacter crassostreae</name>
    <dbReference type="NCBI Taxonomy" id="2828328"/>
    <lineage>
        <taxon>Bacteria</taxon>
        <taxon>Pseudomonadati</taxon>
        <taxon>Pseudomonadota</taxon>
        <taxon>Alphaproteobacteria</taxon>
        <taxon>Sphingomonadales</taxon>
        <taxon>Erythrobacteraceae</taxon>
        <taxon>Erythrobacter/Porphyrobacter group</taxon>
        <taxon>Erythrobacter</taxon>
    </lineage>
</organism>
<dbReference type="PANTHER" id="PTHR36927:SF1">
    <property type="entry name" value="MDO-LIKE PROTEIN"/>
    <property type="match status" value="1"/>
</dbReference>
<keyword evidence="4" id="KW-0808">Transferase</keyword>
<feature type="transmembrane region" description="Helical" evidence="2">
    <location>
        <begin position="20"/>
        <end position="38"/>
    </location>
</feature>
<evidence type="ECO:0000256" key="1">
    <source>
        <dbReference type="SAM" id="MobiDB-lite"/>
    </source>
</evidence>
<dbReference type="EMBL" id="JAGSPC010000001">
    <property type="protein sequence ID" value="MBV7259177.1"/>
    <property type="molecule type" value="Genomic_DNA"/>
</dbReference>
<dbReference type="RefSeq" id="WP_218404421.1">
    <property type="nucleotide sequence ID" value="NZ_JAGSPC010000001.1"/>
</dbReference>